<dbReference type="SUPFAM" id="SSF53383">
    <property type="entry name" value="PLP-dependent transferases"/>
    <property type="match status" value="1"/>
</dbReference>
<dbReference type="InterPro" id="IPR036390">
    <property type="entry name" value="WH_DNA-bd_sf"/>
</dbReference>
<dbReference type="CDD" id="cd07377">
    <property type="entry name" value="WHTH_GntR"/>
    <property type="match status" value="1"/>
</dbReference>
<dbReference type="PROSITE" id="PS50949">
    <property type="entry name" value="HTH_GNTR"/>
    <property type="match status" value="1"/>
</dbReference>
<keyword evidence="7" id="KW-0032">Aminotransferase</keyword>
<dbReference type="RefSeq" id="WP_309541347.1">
    <property type="nucleotide sequence ID" value="NZ_CP133659.1"/>
</dbReference>
<evidence type="ECO:0000313" key="7">
    <source>
        <dbReference type="EMBL" id="WMW65334.1"/>
    </source>
</evidence>
<sequence>MLHLDAAADAPLYQQIYDQLKQDILSGALPQGMRLQSIRALARDLRAGKNTVENAYAQLVLEGYVSVLPRSGYRVNVIQRDLHVPEGPAAQGCGKAENREEPAAHLPDYDFHYGNLDAATFPYVVWRKLLFAVMEEARTGRIASDGMHVYGDAHGDLRLRTELAACLYRSRGVRCTADQVVMCSGLQPSIMAVTRLLRREYDEAEQVPQVALEDPAYSGAGRAYECFGFRTVPIPVNGDGIDVAALRASSARVVHIAPSHQFPTGAVMPICRCMEVLNWATEHGAWIVEDDYDSELRYDGRPIPSLQSIDRHGRVIYTGTFSKTLSPGMRMSYMVLPEQLAERFRTVFAGFQCTVPWLEQAVLARFMSEGHWERHLRRICLAKKRKHDVFVGTATRLMGDGVRIHGHNAGLHLLLEVPDGPGEAALVERAAAHGVRVYPASPFWADARRYPGNCLFIGYGMLSEADIAAALERLRQAWFPTAALRG</sequence>
<dbReference type="InterPro" id="IPR036388">
    <property type="entry name" value="WH-like_DNA-bd_sf"/>
</dbReference>
<dbReference type="Proteomes" id="UP001180616">
    <property type="component" value="Chromosome"/>
</dbReference>
<keyword evidence="7" id="KW-0808">Transferase</keyword>
<dbReference type="EMBL" id="CP133659">
    <property type="protein sequence ID" value="WMW65334.1"/>
    <property type="molecule type" value="Genomic_DNA"/>
</dbReference>
<dbReference type="InterPro" id="IPR015421">
    <property type="entry name" value="PyrdxlP-dep_Trfase_major"/>
</dbReference>
<keyword evidence="5" id="KW-0804">Transcription</keyword>
<dbReference type="Pfam" id="PF00155">
    <property type="entry name" value="Aminotran_1_2"/>
    <property type="match status" value="1"/>
</dbReference>
<evidence type="ECO:0000256" key="3">
    <source>
        <dbReference type="ARBA" id="ARBA00023015"/>
    </source>
</evidence>
<dbReference type="Gene3D" id="3.40.640.10">
    <property type="entry name" value="Type I PLP-dependent aspartate aminotransferase-like (Major domain)"/>
    <property type="match status" value="1"/>
</dbReference>
<dbReference type="InterPro" id="IPR015424">
    <property type="entry name" value="PyrdxlP-dep_Trfase"/>
</dbReference>
<evidence type="ECO:0000256" key="4">
    <source>
        <dbReference type="ARBA" id="ARBA00023125"/>
    </source>
</evidence>
<dbReference type="SMART" id="SM00345">
    <property type="entry name" value="HTH_GNTR"/>
    <property type="match status" value="1"/>
</dbReference>
<dbReference type="InterPro" id="IPR004839">
    <property type="entry name" value="Aminotransferase_I/II_large"/>
</dbReference>
<name>A0ABY9R0V0_9BACT</name>
<dbReference type="PANTHER" id="PTHR46577">
    <property type="entry name" value="HTH-TYPE TRANSCRIPTIONAL REGULATORY PROTEIN GABR"/>
    <property type="match status" value="1"/>
</dbReference>
<dbReference type="Pfam" id="PF00392">
    <property type="entry name" value="GntR"/>
    <property type="match status" value="1"/>
</dbReference>
<evidence type="ECO:0000259" key="6">
    <source>
        <dbReference type="PROSITE" id="PS50949"/>
    </source>
</evidence>
<evidence type="ECO:0000256" key="2">
    <source>
        <dbReference type="ARBA" id="ARBA00022898"/>
    </source>
</evidence>
<dbReference type="InterPro" id="IPR051446">
    <property type="entry name" value="HTH_trans_reg/aminotransferase"/>
</dbReference>
<dbReference type="Gene3D" id="1.10.10.10">
    <property type="entry name" value="Winged helix-like DNA-binding domain superfamily/Winged helix DNA-binding domain"/>
    <property type="match status" value="1"/>
</dbReference>
<comment type="similarity">
    <text evidence="1">In the C-terminal section; belongs to the class-I pyridoxal-phosphate-dependent aminotransferase family.</text>
</comment>
<gene>
    <name evidence="7" type="ORF">KPS_003453</name>
</gene>
<proteinExistence type="inferred from homology"/>
<dbReference type="PANTHER" id="PTHR46577:SF1">
    <property type="entry name" value="HTH-TYPE TRANSCRIPTIONAL REGULATORY PROTEIN GABR"/>
    <property type="match status" value="1"/>
</dbReference>
<dbReference type="SUPFAM" id="SSF46785">
    <property type="entry name" value="Winged helix' DNA-binding domain"/>
    <property type="match status" value="1"/>
</dbReference>
<evidence type="ECO:0000256" key="1">
    <source>
        <dbReference type="ARBA" id="ARBA00005384"/>
    </source>
</evidence>
<organism evidence="7 8">
    <name type="scientific">Nitratidesulfovibrio liaohensis</name>
    <dbReference type="NCBI Taxonomy" id="2604158"/>
    <lineage>
        <taxon>Bacteria</taxon>
        <taxon>Pseudomonadati</taxon>
        <taxon>Thermodesulfobacteriota</taxon>
        <taxon>Desulfovibrionia</taxon>
        <taxon>Desulfovibrionales</taxon>
        <taxon>Desulfovibrionaceae</taxon>
        <taxon>Nitratidesulfovibrio</taxon>
    </lineage>
</organism>
<protein>
    <submittedName>
        <fullName evidence="7">PLP-dependent aminotransferase family protein</fullName>
    </submittedName>
</protein>
<evidence type="ECO:0000313" key="8">
    <source>
        <dbReference type="Proteomes" id="UP001180616"/>
    </source>
</evidence>
<feature type="domain" description="HTH gntR-type" evidence="6">
    <location>
        <begin position="10"/>
        <end position="78"/>
    </location>
</feature>
<evidence type="ECO:0000256" key="5">
    <source>
        <dbReference type="ARBA" id="ARBA00023163"/>
    </source>
</evidence>
<dbReference type="GO" id="GO:0008483">
    <property type="term" value="F:transaminase activity"/>
    <property type="evidence" value="ECO:0007669"/>
    <property type="project" value="UniProtKB-KW"/>
</dbReference>
<keyword evidence="4" id="KW-0238">DNA-binding</keyword>
<keyword evidence="8" id="KW-1185">Reference proteome</keyword>
<dbReference type="InterPro" id="IPR000524">
    <property type="entry name" value="Tscrpt_reg_HTH_GntR"/>
</dbReference>
<keyword evidence="3" id="KW-0805">Transcription regulation</keyword>
<keyword evidence="2" id="KW-0663">Pyridoxal phosphate</keyword>
<dbReference type="CDD" id="cd00609">
    <property type="entry name" value="AAT_like"/>
    <property type="match status" value="1"/>
</dbReference>
<reference evidence="7" key="1">
    <citation type="submission" date="2023-09" db="EMBL/GenBank/DDBJ databases">
        <authorList>
            <consortium name="CW5 consortium"/>
            <person name="Lu C.-W."/>
        </authorList>
    </citation>
    <scope>NUCLEOTIDE SEQUENCE</scope>
    <source>
        <strain evidence="7">KPS</strain>
    </source>
</reference>
<accession>A0ABY9R0V0</accession>